<dbReference type="SUPFAM" id="SSF53720">
    <property type="entry name" value="ALDH-like"/>
    <property type="match status" value="1"/>
</dbReference>
<dbReference type="EMBL" id="QQNH01000009">
    <property type="protein sequence ID" value="RDE09037.1"/>
    <property type="molecule type" value="Genomic_DNA"/>
</dbReference>
<evidence type="ECO:0000256" key="1">
    <source>
        <dbReference type="ARBA" id="ARBA00009986"/>
    </source>
</evidence>
<dbReference type="InterPro" id="IPR016163">
    <property type="entry name" value="Ald_DH_C"/>
</dbReference>
<gene>
    <name evidence="5" type="ORF">DVH29_08765</name>
</gene>
<dbReference type="FunFam" id="3.40.309.10:FF:000012">
    <property type="entry name" value="Betaine aldehyde dehydrogenase"/>
    <property type="match status" value="1"/>
</dbReference>
<comment type="similarity">
    <text evidence="1">Belongs to the aldehyde dehydrogenase family.</text>
</comment>
<protein>
    <submittedName>
        <fullName evidence="5">Aldehyde dehydrogenase family protein</fullName>
    </submittedName>
</protein>
<name>A0A369W4V5_9HYPH</name>
<dbReference type="InterPro" id="IPR015590">
    <property type="entry name" value="Aldehyde_DH_dom"/>
</dbReference>
<proteinExistence type="inferred from homology"/>
<keyword evidence="2" id="KW-0560">Oxidoreductase</keyword>
<reference evidence="6" key="1">
    <citation type="submission" date="2018-07" db="EMBL/GenBank/DDBJ databases">
        <authorList>
            <person name="Liu B.-T."/>
            <person name="Du Z."/>
        </authorList>
    </citation>
    <scope>NUCLEOTIDE SEQUENCE [LARGE SCALE GENOMIC DNA]</scope>
    <source>
        <strain evidence="6">XYN52</strain>
    </source>
</reference>
<accession>A0A369W4V5</accession>
<evidence type="ECO:0000313" key="6">
    <source>
        <dbReference type="Proteomes" id="UP000253759"/>
    </source>
</evidence>
<dbReference type="PANTHER" id="PTHR11699">
    <property type="entry name" value="ALDEHYDE DEHYDROGENASE-RELATED"/>
    <property type="match status" value="1"/>
</dbReference>
<evidence type="ECO:0000259" key="4">
    <source>
        <dbReference type="Pfam" id="PF00171"/>
    </source>
</evidence>
<keyword evidence="6" id="KW-1185">Reference proteome</keyword>
<dbReference type="AlphaFoldDB" id="A0A369W4V5"/>
<organism evidence="5 6">
    <name type="scientific">Pelagibacterium lacus</name>
    <dbReference type="NCBI Taxonomy" id="2282655"/>
    <lineage>
        <taxon>Bacteria</taxon>
        <taxon>Pseudomonadati</taxon>
        <taxon>Pseudomonadota</taxon>
        <taxon>Alphaproteobacteria</taxon>
        <taxon>Hyphomicrobiales</taxon>
        <taxon>Devosiaceae</taxon>
        <taxon>Pelagibacterium</taxon>
    </lineage>
</organism>
<dbReference type="RefSeq" id="WP_114645802.1">
    <property type="nucleotide sequence ID" value="NZ_QQNH01000009.1"/>
</dbReference>
<dbReference type="Gene3D" id="3.40.309.10">
    <property type="entry name" value="Aldehyde Dehydrogenase, Chain A, domain 2"/>
    <property type="match status" value="1"/>
</dbReference>
<dbReference type="InterPro" id="IPR016161">
    <property type="entry name" value="Ald_DH/histidinol_DH"/>
</dbReference>
<dbReference type="FunFam" id="3.40.605.10:FF:000007">
    <property type="entry name" value="NAD/NADP-dependent betaine aldehyde dehydrogenase"/>
    <property type="match status" value="1"/>
</dbReference>
<feature type="domain" description="Aldehyde dehydrogenase" evidence="4">
    <location>
        <begin position="24"/>
        <end position="481"/>
    </location>
</feature>
<dbReference type="OrthoDB" id="9812625at2"/>
<evidence type="ECO:0000313" key="5">
    <source>
        <dbReference type="EMBL" id="RDE09037.1"/>
    </source>
</evidence>
<dbReference type="Proteomes" id="UP000253759">
    <property type="component" value="Unassembled WGS sequence"/>
</dbReference>
<dbReference type="Pfam" id="PF00171">
    <property type="entry name" value="Aldedh"/>
    <property type="match status" value="1"/>
</dbReference>
<comment type="caution">
    <text evidence="5">The sequence shown here is derived from an EMBL/GenBank/DDBJ whole genome shotgun (WGS) entry which is preliminary data.</text>
</comment>
<dbReference type="Gene3D" id="3.40.605.10">
    <property type="entry name" value="Aldehyde Dehydrogenase, Chain A, domain 1"/>
    <property type="match status" value="1"/>
</dbReference>
<evidence type="ECO:0000256" key="3">
    <source>
        <dbReference type="ARBA" id="ARBA00023097"/>
    </source>
</evidence>
<dbReference type="InterPro" id="IPR016162">
    <property type="entry name" value="Ald_DH_N"/>
</dbReference>
<evidence type="ECO:0000256" key="2">
    <source>
        <dbReference type="ARBA" id="ARBA00023002"/>
    </source>
</evidence>
<sequence>MTTDVQSVLPTRRDLYYGGGWHAPRGGYADVFNPSTGESLGPVAQADLADVEAAIAAARSGFEAWQGTLPKQRSAVLREIAAIIRANAEEFALLDAANCGNPVTALLRDAENAATKLDYFAGVALEAKGATIPAGKDMMCMTVREPWGVCLRIGAFNHPLSFAGGKLGAPLAAGNVVIMKPSPQAPLSALRLAELIEGVAPAGVINFLTCGLEATQALVAHPQVDMVSIVGSIATGRAVAKACADRLKPMICELSGKNALIAYPDADIAKTVEGAVRGMNFTWCGQSCGSTSRLFVHESIHDAVVDGVIAATRRFTPGIATDKATNMGAIISKAQFDKIMDYIALGRQQGATLRLGGARPSAPELGNGYFIEPTIFTDVTPDMAIAHEEIFGPVLSVIKWSDEAEMMQHVNAVDYGLTAAIYTTDLSTAHRAARQVQSGFVWINDTSSHYIGAPFGGYKLSGVGREESIEELLEFTQIKTVKIAL</sequence>
<dbReference type="GO" id="GO:0016620">
    <property type="term" value="F:oxidoreductase activity, acting on the aldehyde or oxo group of donors, NAD or NADP as acceptor"/>
    <property type="evidence" value="ECO:0007669"/>
    <property type="project" value="InterPro"/>
</dbReference>
<keyword evidence="3" id="KW-0558">Oxidation</keyword>